<name>A0A0A9FM05_ARUDO</name>
<evidence type="ECO:0000256" key="1">
    <source>
        <dbReference type="SAM" id="MobiDB-lite"/>
    </source>
</evidence>
<protein>
    <submittedName>
        <fullName evidence="2">Uncharacterized protein</fullName>
    </submittedName>
</protein>
<reference evidence="2" key="2">
    <citation type="journal article" date="2015" name="Data Brief">
        <title>Shoot transcriptome of the giant reed, Arundo donax.</title>
        <authorList>
            <person name="Barrero R.A."/>
            <person name="Guerrero F.D."/>
            <person name="Moolhuijzen P."/>
            <person name="Goolsby J.A."/>
            <person name="Tidwell J."/>
            <person name="Bellgard S.E."/>
            <person name="Bellgard M.I."/>
        </authorList>
    </citation>
    <scope>NUCLEOTIDE SEQUENCE</scope>
    <source>
        <tissue evidence="2">Shoot tissue taken approximately 20 cm above the soil surface</tissue>
    </source>
</reference>
<feature type="region of interest" description="Disordered" evidence="1">
    <location>
        <begin position="35"/>
        <end position="55"/>
    </location>
</feature>
<proteinExistence type="predicted"/>
<accession>A0A0A9FM05</accession>
<dbReference type="AlphaFoldDB" id="A0A0A9FM05"/>
<evidence type="ECO:0000313" key="2">
    <source>
        <dbReference type="EMBL" id="JAE12269.1"/>
    </source>
</evidence>
<organism evidence="2">
    <name type="scientific">Arundo donax</name>
    <name type="common">Giant reed</name>
    <name type="synonym">Donax arundinaceus</name>
    <dbReference type="NCBI Taxonomy" id="35708"/>
    <lineage>
        <taxon>Eukaryota</taxon>
        <taxon>Viridiplantae</taxon>
        <taxon>Streptophyta</taxon>
        <taxon>Embryophyta</taxon>
        <taxon>Tracheophyta</taxon>
        <taxon>Spermatophyta</taxon>
        <taxon>Magnoliopsida</taxon>
        <taxon>Liliopsida</taxon>
        <taxon>Poales</taxon>
        <taxon>Poaceae</taxon>
        <taxon>PACMAD clade</taxon>
        <taxon>Arundinoideae</taxon>
        <taxon>Arundineae</taxon>
        <taxon>Arundo</taxon>
    </lineage>
</organism>
<dbReference type="EMBL" id="GBRH01185627">
    <property type="protein sequence ID" value="JAE12269.1"/>
    <property type="molecule type" value="Transcribed_RNA"/>
</dbReference>
<reference evidence="2" key="1">
    <citation type="submission" date="2014-09" db="EMBL/GenBank/DDBJ databases">
        <authorList>
            <person name="Magalhaes I.L.F."/>
            <person name="Oliveira U."/>
            <person name="Santos F.R."/>
            <person name="Vidigal T.H.D.A."/>
            <person name="Brescovit A.D."/>
            <person name="Santos A.J."/>
        </authorList>
    </citation>
    <scope>NUCLEOTIDE SEQUENCE</scope>
    <source>
        <tissue evidence="2">Shoot tissue taken approximately 20 cm above the soil surface</tissue>
    </source>
</reference>
<sequence length="55" mass="6445">MEELTQWNTVQQTDWRTNSVEYRTANRLATNRTEREHGMDSITRSCCRGTVPGTR</sequence>